<evidence type="ECO:0000313" key="2">
    <source>
        <dbReference type="EMBL" id="KAL1116420.1"/>
    </source>
</evidence>
<feature type="region of interest" description="Disordered" evidence="1">
    <location>
        <begin position="107"/>
        <end position="166"/>
    </location>
</feature>
<sequence>MTGHRTEEGTDEGRGPHSQFTFAFDREKMSRLRGADMTVGDSTEGPRHRSKQSQGYDGSCREYTTGENVERERGGEGARRPHTGRHSRRCGIIEEEVVEETGCLGLEQTRPWGRPDPIRKEQPSWRCKTRTPQQREEVYETVVGKSSRIGRETRSRDTERKSSANCDRDLAGVRTREEDIAGLLNKGRKEGRCRKKETEAGRTAAKGFYVWVPAGRDTKEDERRLKRVYELLLDIIEEENGPEDDGCIRRVWDWLKNRWQPEERPEEQSPKGQLEVYQGLTEILAEKSGKGPSARIKLAGRVEPEPGFDWQ</sequence>
<feature type="region of interest" description="Disordered" evidence="1">
    <location>
        <begin position="289"/>
        <end position="311"/>
    </location>
</feature>
<keyword evidence="3" id="KW-1185">Reference proteome</keyword>
<gene>
    <name evidence="2" type="ORF">AAG570_004894</name>
</gene>
<dbReference type="AlphaFoldDB" id="A0ABD0YMF6"/>
<feature type="compositionally biased region" description="Basic and acidic residues" evidence="1">
    <location>
        <begin position="149"/>
        <end position="166"/>
    </location>
</feature>
<evidence type="ECO:0000313" key="3">
    <source>
        <dbReference type="Proteomes" id="UP001558652"/>
    </source>
</evidence>
<feature type="compositionally biased region" description="Basic and acidic residues" evidence="1">
    <location>
        <begin position="1"/>
        <end position="15"/>
    </location>
</feature>
<organism evidence="2 3">
    <name type="scientific">Ranatra chinensis</name>
    <dbReference type="NCBI Taxonomy" id="642074"/>
    <lineage>
        <taxon>Eukaryota</taxon>
        <taxon>Metazoa</taxon>
        <taxon>Ecdysozoa</taxon>
        <taxon>Arthropoda</taxon>
        <taxon>Hexapoda</taxon>
        <taxon>Insecta</taxon>
        <taxon>Pterygota</taxon>
        <taxon>Neoptera</taxon>
        <taxon>Paraneoptera</taxon>
        <taxon>Hemiptera</taxon>
        <taxon>Heteroptera</taxon>
        <taxon>Panheteroptera</taxon>
        <taxon>Nepomorpha</taxon>
        <taxon>Nepidae</taxon>
        <taxon>Ranatrinae</taxon>
        <taxon>Ranatra</taxon>
    </lineage>
</organism>
<protein>
    <submittedName>
        <fullName evidence="2">Uncharacterized protein</fullName>
    </submittedName>
</protein>
<name>A0ABD0YMF6_9HEMI</name>
<dbReference type="EMBL" id="JBFDAA010000017">
    <property type="protein sequence ID" value="KAL1116420.1"/>
    <property type="molecule type" value="Genomic_DNA"/>
</dbReference>
<accession>A0ABD0YMF6</accession>
<feature type="compositionally biased region" description="Basic and acidic residues" evidence="1">
    <location>
        <begin position="24"/>
        <end position="34"/>
    </location>
</feature>
<feature type="compositionally biased region" description="Basic and acidic residues" evidence="1">
    <location>
        <begin position="68"/>
        <end position="79"/>
    </location>
</feature>
<proteinExistence type="predicted"/>
<reference evidence="2 3" key="1">
    <citation type="submission" date="2024-07" db="EMBL/GenBank/DDBJ databases">
        <title>Chromosome-level genome assembly of the water stick insect Ranatra chinensis (Heteroptera: Nepidae).</title>
        <authorList>
            <person name="Liu X."/>
        </authorList>
    </citation>
    <scope>NUCLEOTIDE SEQUENCE [LARGE SCALE GENOMIC DNA]</scope>
    <source>
        <strain evidence="2">Cailab_2021Rc</strain>
        <tissue evidence="2">Muscle</tissue>
    </source>
</reference>
<evidence type="ECO:0000256" key="1">
    <source>
        <dbReference type="SAM" id="MobiDB-lite"/>
    </source>
</evidence>
<dbReference type="Proteomes" id="UP001558652">
    <property type="component" value="Unassembled WGS sequence"/>
</dbReference>
<comment type="caution">
    <text evidence="2">The sequence shown here is derived from an EMBL/GenBank/DDBJ whole genome shotgun (WGS) entry which is preliminary data.</text>
</comment>
<feature type="region of interest" description="Disordered" evidence="1">
    <location>
        <begin position="1"/>
        <end position="87"/>
    </location>
</feature>